<evidence type="ECO:0000313" key="2">
    <source>
        <dbReference type="Proteomes" id="UP001272940"/>
    </source>
</evidence>
<comment type="caution">
    <text evidence="1">The sequence shown here is derived from an EMBL/GenBank/DDBJ whole genome shotgun (WGS) entry which is preliminary data.</text>
</comment>
<accession>A0ABU4KMH0</accession>
<reference evidence="1 2" key="1">
    <citation type="journal article" date="2023" name="FEMS Microbes">
        <title>Whole genomes of deep-sea sponge-associated bacteria exhibit high novel natural product potential.</title>
        <authorList>
            <person name="Hesketh-Best P.J."/>
            <person name="January G.G."/>
            <person name="Koch M.J."/>
            <person name="Warburton P.J."/>
            <person name="Howell K.L."/>
            <person name="Upton M."/>
        </authorList>
    </citation>
    <scope>NUCLEOTIDE SEQUENCE [LARGE SCALE GENOMIC DNA]</scope>
    <source>
        <strain evidence="1 2">PC206-O</strain>
    </source>
</reference>
<keyword evidence="2" id="KW-1185">Reference proteome</keyword>
<organism evidence="1 2">
    <name type="scientific">Brevundimonas vesicularis</name>
    <name type="common">Pseudomonas vesicularis</name>
    <dbReference type="NCBI Taxonomy" id="41276"/>
    <lineage>
        <taxon>Bacteria</taxon>
        <taxon>Pseudomonadati</taxon>
        <taxon>Pseudomonadota</taxon>
        <taxon>Alphaproteobacteria</taxon>
        <taxon>Caulobacterales</taxon>
        <taxon>Caulobacteraceae</taxon>
        <taxon>Brevundimonas</taxon>
    </lineage>
</organism>
<proteinExistence type="predicted"/>
<gene>
    <name evidence="1" type="ORF">NJD11_04020</name>
</gene>
<protein>
    <submittedName>
        <fullName evidence="1">Uncharacterized protein</fullName>
    </submittedName>
</protein>
<sequence>MALPTSGSISIDDIKNELGITGELSLMDQRVRDLAGIQSGSLTLPNDLWGKSARTVRLIITGYEQVQMGFGDWNRQQYDRITFGISVTPYLAPTSYSWGGDAYGSGASATFTGPTYSPMGFTYQAFGQAYCSVVVGGRNYELTLDFQYTAGDAI</sequence>
<dbReference type="EMBL" id="JAMYEC010000002">
    <property type="protein sequence ID" value="MDX2334104.1"/>
    <property type="molecule type" value="Genomic_DNA"/>
</dbReference>
<dbReference type="Proteomes" id="UP001272940">
    <property type="component" value="Unassembled WGS sequence"/>
</dbReference>
<evidence type="ECO:0000313" key="1">
    <source>
        <dbReference type="EMBL" id="MDX2334104.1"/>
    </source>
</evidence>
<name>A0ABU4KMH0_BREVE</name>
<dbReference type="RefSeq" id="WP_319078517.1">
    <property type="nucleotide sequence ID" value="NZ_JAMYEC010000002.1"/>
</dbReference>